<accession>A0ACC0PV64</accession>
<keyword evidence="2" id="KW-1185">Reference proteome</keyword>
<sequence>MFRLWYKTALFSRIGLFLVHLVVLDVSVIGLHMMVLRKLFLMVCLMYGIPYCPH</sequence>
<evidence type="ECO:0000313" key="1">
    <source>
        <dbReference type="EMBL" id="KAI8569486.1"/>
    </source>
</evidence>
<gene>
    <name evidence="1" type="ORF">RHMOL_Rhmol02G0282700</name>
</gene>
<reference evidence="1" key="1">
    <citation type="submission" date="2022-02" db="EMBL/GenBank/DDBJ databases">
        <title>Plant Genome Project.</title>
        <authorList>
            <person name="Zhang R.-G."/>
        </authorList>
    </citation>
    <scope>NUCLEOTIDE SEQUENCE</scope>
    <source>
        <strain evidence="1">AT1</strain>
    </source>
</reference>
<name>A0ACC0PV64_RHOML</name>
<dbReference type="EMBL" id="CM046389">
    <property type="protein sequence ID" value="KAI8569486.1"/>
    <property type="molecule type" value="Genomic_DNA"/>
</dbReference>
<proteinExistence type="predicted"/>
<dbReference type="Proteomes" id="UP001062846">
    <property type="component" value="Chromosome 2"/>
</dbReference>
<organism evidence="1 2">
    <name type="scientific">Rhododendron molle</name>
    <name type="common">Chinese azalea</name>
    <name type="synonym">Azalea mollis</name>
    <dbReference type="NCBI Taxonomy" id="49168"/>
    <lineage>
        <taxon>Eukaryota</taxon>
        <taxon>Viridiplantae</taxon>
        <taxon>Streptophyta</taxon>
        <taxon>Embryophyta</taxon>
        <taxon>Tracheophyta</taxon>
        <taxon>Spermatophyta</taxon>
        <taxon>Magnoliopsida</taxon>
        <taxon>eudicotyledons</taxon>
        <taxon>Gunneridae</taxon>
        <taxon>Pentapetalae</taxon>
        <taxon>asterids</taxon>
        <taxon>Ericales</taxon>
        <taxon>Ericaceae</taxon>
        <taxon>Ericoideae</taxon>
        <taxon>Rhodoreae</taxon>
        <taxon>Rhododendron</taxon>
    </lineage>
</organism>
<protein>
    <submittedName>
        <fullName evidence="1">Uncharacterized protein</fullName>
    </submittedName>
</protein>
<evidence type="ECO:0000313" key="2">
    <source>
        <dbReference type="Proteomes" id="UP001062846"/>
    </source>
</evidence>
<comment type="caution">
    <text evidence="1">The sequence shown here is derived from an EMBL/GenBank/DDBJ whole genome shotgun (WGS) entry which is preliminary data.</text>
</comment>